<dbReference type="InterPro" id="IPR043129">
    <property type="entry name" value="ATPase_NBD"/>
</dbReference>
<dbReference type="SUPFAM" id="SSF53067">
    <property type="entry name" value="Actin-like ATPase domain"/>
    <property type="match status" value="2"/>
</dbReference>
<comment type="catalytic activity">
    <reaction evidence="11">
        <text>ATP + H2O = ADP + phosphate + H(+)</text>
        <dbReference type="Rhea" id="RHEA:13065"/>
        <dbReference type="ChEBI" id="CHEBI:15377"/>
        <dbReference type="ChEBI" id="CHEBI:15378"/>
        <dbReference type="ChEBI" id="CHEBI:30616"/>
        <dbReference type="ChEBI" id="CHEBI:43474"/>
        <dbReference type="ChEBI" id="CHEBI:456216"/>
        <dbReference type="EC" id="3.6.4.10"/>
    </reaction>
</comment>
<evidence type="ECO:0000256" key="9">
    <source>
        <dbReference type="ARBA" id="ARBA00037959"/>
    </source>
</evidence>
<dbReference type="GO" id="GO:0006412">
    <property type="term" value="P:translation"/>
    <property type="evidence" value="ECO:0007669"/>
    <property type="project" value="UniProtKB-KW"/>
</dbReference>
<dbReference type="CDD" id="cd24093">
    <property type="entry name" value="ASKHA_NBD_HSP70_Ssb"/>
    <property type="match status" value="1"/>
</dbReference>
<dbReference type="InterPro" id="IPR029048">
    <property type="entry name" value="HSP70_C_sf"/>
</dbReference>
<dbReference type="Gene3D" id="3.30.30.30">
    <property type="match status" value="1"/>
</dbReference>
<dbReference type="PANTHER" id="PTHR19375">
    <property type="entry name" value="HEAT SHOCK PROTEIN 70KDA"/>
    <property type="match status" value="1"/>
</dbReference>
<evidence type="ECO:0000256" key="4">
    <source>
        <dbReference type="ARBA" id="ARBA00022741"/>
    </source>
</evidence>
<dbReference type="FunFam" id="2.60.34.10:FF:000004">
    <property type="entry name" value="Heat shock protein SSB1"/>
    <property type="match status" value="1"/>
</dbReference>
<dbReference type="EMBL" id="BDGX01000035">
    <property type="protein sequence ID" value="GAV53155.1"/>
    <property type="molecule type" value="Genomic_DNA"/>
</dbReference>
<evidence type="ECO:0000256" key="7">
    <source>
        <dbReference type="ARBA" id="ARBA00022917"/>
    </source>
</evidence>
<dbReference type="GO" id="GO:0016787">
    <property type="term" value="F:hydrolase activity"/>
    <property type="evidence" value="ECO:0007669"/>
    <property type="project" value="UniProtKB-KW"/>
</dbReference>
<dbReference type="FunFam" id="3.30.30.30:FF:000005">
    <property type="entry name" value="Heat shock protein ssb1"/>
    <property type="match status" value="1"/>
</dbReference>
<dbReference type="OrthoDB" id="2401965at2759"/>
<dbReference type="PROSITE" id="PS01036">
    <property type="entry name" value="HSP70_3"/>
    <property type="match status" value="1"/>
</dbReference>
<dbReference type="FunFam" id="3.90.640.10:FF:000002">
    <property type="entry name" value="Heat shock 70 kDa"/>
    <property type="match status" value="1"/>
</dbReference>
<dbReference type="EC" id="3.6.4.10" evidence="2"/>
<dbReference type="FunFam" id="3.30.420.40:FF:000026">
    <property type="entry name" value="Heat shock protein 70"/>
    <property type="match status" value="1"/>
</dbReference>
<keyword evidence="7" id="KW-0648">Protein biosynthesis</keyword>
<accession>A0A1Q3AC10</accession>
<dbReference type="NCBIfam" id="NF001413">
    <property type="entry name" value="PRK00290.1"/>
    <property type="match status" value="1"/>
</dbReference>
<gene>
    <name evidence="13" type="ORF">ZYGR_0AI04370</name>
</gene>
<evidence type="ECO:0000256" key="12">
    <source>
        <dbReference type="RuleBase" id="RU003322"/>
    </source>
</evidence>
<comment type="caution">
    <text evidence="13">The sequence shown here is derived from an EMBL/GenBank/DDBJ whole genome shotgun (WGS) entry which is preliminary data.</text>
</comment>
<dbReference type="GO" id="GO:0005737">
    <property type="term" value="C:cytoplasm"/>
    <property type="evidence" value="ECO:0007669"/>
    <property type="project" value="UniProtKB-SubCell"/>
</dbReference>
<evidence type="ECO:0000256" key="6">
    <source>
        <dbReference type="ARBA" id="ARBA00022840"/>
    </source>
</evidence>
<comment type="subcellular location">
    <subcellularLocation>
        <location evidence="1">Cytoplasm</location>
    </subcellularLocation>
</comment>
<dbReference type="GO" id="GO:0005524">
    <property type="term" value="F:ATP binding"/>
    <property type="evidence" value="ECO:0007669"/>
    <property type="project" value="UniProtKB-KW"/>
</dbReference>
<dbReference type="FunFam" id="3.30.420.40:FF:000172">
    <property type="entry name" value="Heat shock 70 kDa protein"/>
    <property type="match status" value="1"/>
</dbReference>
<reference evidence="13 14" key="1">
    <citation type="submission" date="2016-08" db="EMBL/GenBank/DDBJ databases">
        <title>Draft genome sequence of allopolyploid Zygosaccharomyces rouxii.</title>
        <authorList>
            <person name="Watanabe J."/>
            <person name="Uehara K."/>
            <person name="Mogi Y."/>
            <person name="Tsukioka Y."/>
        </authorList>
    </citation>
    <scope>NUCLEOTIDE SEQUENCE [LARGE SCALE GENOMIC DNA]</scope>
    <source>
        <strain evidence="13 14">NBRC 110957</strain>
    </source>
</reference>
<organism evidence="13 14">
    <name type="scientific">Zygosaccharomyces rouxii</name>
    <dbReference type="NCBI Taxonomy" id="4956"/>
    <lineage>
        <taxon>Eukaryota</taxon>
        <taxon>Fungi</taxon>
        <taxon>Dikarya</taxon>
        <taxon>Ascomycota</taxon>
        <taxon>Saccharomycotina</taxon>
        <taxon>Saccharomycetes</taxon>
        <taxon>Saccharomycetales</taxon>
        <taxon>Saccharomycetaceae</taxon>
        <taxon>Zygosaccharomyces</taxon>
    </lineage>
</organism>
<dbReference type="SUPFAM" id="SSF100934">
    <property type="entry name" value="Heat shock protein 70kD (HSP70), C-terminal subdomain"/>
    <property type="match status" value="1"/>
</dbReference>
<sequence length="613" mass="66702">MAEGVFQGAIGIDLGTTYSCVATYESSVEIIANEQGNRVTPSFVAFTPEERLIGDAAKNQAALNPENTVFDAKRLIGRRFDDESVQKDRKTWPFKIVNVEGNPVVEVQYLGETKTFAPQEISSMVLNKMKEIAEAKIGQRVEKAVITVPAYFNDAQRQATKDAGSISGLNVLRIINEPTAAAIAYGLGAGKSEKERHVLIFDLGGGTFDVSLLHIAGGVYTVKSTSGNTHLGGQDFDTNMLEHFKNEFKKKTGNDISGDSRALRRLRTACERAKRTLSSVTQTTIEVDSLYNGDDFETSITRARFEDLNSSLFKSTLEPVEQVLKDAKVPKTEIDEVVLVGGSTRIPKVQKMLSDFFEGKQLEKSINPDEAVAYGAAVQGAILTGQSTSDDTKDLLLLDVAPLSLGVGMQGDIFGIVVPRNTTVPTIKRRTFTTVADNQSTVQFPVYQGERVNCKENTLLGEFDLKNIPPMPAGEPVLEAIFEVDANGILKVTAVEKSTGKSANITISNAVGRLSSEEIEKMVNQAEEFKAADEAFAKKHEARQRLESYVASIEQQVTDPVLSSKLKRGSKTKIESALSDALASLEIQDASTDDLRKAEVGLKRVVTKAMSSR</sequence>
<dbReference type="InterPro" id="IPR013126">
    <property type="entry name" value="Hsp_70_fam"/>
</dbReference>
<dbReference type="AlphaFoldDB" id="A0A1Q3AC10"/>
<name>A0A1Q3AC10_ZYGRO</name>
<evidence type="ECO:0000256" key="8">
    <source>
        <dbReference type="ARBA" id="ARBA00023186"/>
    </source>
</evidence>
<dbReference type="Pfam" id="PF00012">
    <property type="entry name" value="HSP70"/>
    <property type="match status" value="1"/>
</dbReference>
<dbReference type="InterPro" id="IPR029047">
    <property type="entry name" value="HSP70_peptide-bd_sf"/>
</dbReference>
<dbReference type="Proteomes" id="UP000187013">
    <property type="component" value="Unassembled WGS sequence"/>
</dbReference>
<keyword evidence="3" id="KW-0963">Cytoplasm</keyword>
<evidence type="ECO:0000256" key="1">
    <source>
        <dbReference type="ARBA" id="ARBA00004496"/>
    </source>
</evidence>
<dbReference type="GO" id="GO:0140662">
    <property type="term" value="F:ATP-dependent protein folding chaperone"/>
    <property type="evidence" value="ECO:0007669"/>
    <property type="project" value="InterPro"/>
</dbReference>
<protein>
    <recommendedName>
        <fullName evidence="2">non-chaperonin molecular chaperone ATPase</fullName>
        <ecNumber evidence="2">3.6.4.10</ecNumber>
    </recommendedName>
    <alternativeName>
        <fullName evidence="10">Hsp70 chaperone Ssb</fullName>
    </alternativeName>
</protein>
<dbReference type="PROSITE" id="PS00297">
    <property type="entry name" value="HSP70_1"/>
    <property type="match status" value="1"/>
</dbReference>
<evidence type="ECO:0000256" key="11">
    <source>
        <dbReference type="ARBA" id="ARBA00048056"/>
    </source>
</evidence>
<evidence type="ECO:0000256" key="2">
    <source>
        <dbReference type="ARBA" id="ARBA00012554"/>
    </source>
</evidence>
<evidence type="ECO:0000313" key="14">
    <source>
        <dbReference type="Proteomes" id="UP000187013"/>
    </source>
</evidence>
<evidence type="ECO:0000256" key="3">
    <source>
        <dbReference type="ARBA" id="ARBA00022490"/>
    </source>
</evidence>
<keyword evidence="6 12" id="KW-0067">ATP-binding</keyword>
<evidence type="ECO:0000256" key="10">
    <source>
        <dbReference type="ARBA" id="ARBA00042875"/>
    </source>
</evidence>
<evidence type="ECO:0000313" key="13">
    <source>
        <dbReference type="EMBL" id="GAV53155.1"/>
    </source>
</evidence>
<dbReference type="Gene3D" id="1.20.1270.10">
    <property type="match status" value="1"/>
</dbReference>
<keyword evidence="8" id="KW-0143">Chaperone</keyword>
<dbReference type="Gene3D" id="3.30.420.40">
    <property type="match status" value="2"/>
</dbReference>
<dbReference type="SUPFAM" id="SSF100920">
    <property type="entry name" value="Heat shock protein 70kD (HSP70), peptide-binding domain"/>
    <property type="match status" value="1"/>
</dbReference>
<dbReference type="Gene3D" id="3.90.640.10">
    <property type="entry name" value="Actin, Chain A, domain 4"/>
    <property type="match status" value="1"/>
</dbReference>
<dbReference type="Gene3D" id="2.60.34.10">
    <property type="entry name" value="Substrate Binding Domain Of DNAk, Chain A, domain 1"/>
    <property type="match status" value="1"/>
</dbReference>
<keyword evidence="5" id="KW-0378">Hydrolase</keyword>
<dbReference type="PRINTS" id="PR00301">
    <property type="entry name" value="HEATSHOCK70"/>
</dbReference>
<keyword evidence="4 12" id="KW-0547">Nucleotide-binding</keyword>
<dbReference type="PROSITE" id="PS00329">
    <property type="entry name" value="HSP70_2"/>
    <property type="match status" value="1"/>
</dbReference>
<dbReference type="InterPro" id="IPR018181">
    <property type="entry name" value="Heat_shock_70_CS"/>
</dbReference>
<comment type="similarity">
    <text evidence="9">Belongs to the heat shock protein 70 family. Ssb-type Hsp70 subfamily.</text>
</comment>
<evidence type="ECO:0000256" key="5">
    <source>
        <dbReference type="ARBA" id="ARBA00022801"/>
    </source>
</evidence>
<dbReference type="FunFam" id="1.20.1270.10:FF:000014">
    <property type="entry name" value="Heat shock protein 70"/>
    <property type="match status" value="1"/>
</dbReference>
<proteinExistence type="inferred from homology"/>